<dbReference type="GO" id="GO:0008270">
    <property type="term" value="F:zinc ion binding"/>
    <property type="evidence" value="ECO:0007669"/>
    <property type="project" value="UniProtKB-KW"/>
</dbReference>
<feature type="compositionally biased region" description="Basic residues" evidence="2">
    <location>
        <begin position="378"/>
        <end position="387"/>
    </location>
</feature>
<dbReference type="SMART" id="SM00343">
    <property type="entry name" value="ZnF_C2HC"/>
    <property type="match status" value="1"/>
</dbReference>
<feature type="domain" description="CCHC-type" evidence="3">
    <location>
        <begin position="141"/>
        <end position="157"/>
    </location>
</feature>
<sequence>MTIIRGFQNLGRAKFLISFENQADLEQFHTWFKQDSRVYNNIKFEIEHAKNIPALNRKPDIRIMVYGAPYEMRNDVILTKLQAFCTSLRIKRNTFSRHPNIDTGVRFVFTQEIKKPIPSSILIDNHKLGIKYENQPKTIQKCFLCGGESHLAKDCPKPPRVPDPMPAAQKQKSAVGKKNSQTYADKVRGSNTSLSEIAIESSQEFSSKPEPKPKSNLTESLGIGDRTEALMAEIQQIRNEYEDQITAEPERATSTPVPDIDVELPSGWDELNIDDYDRSREEIDLRTAAESLQRSINRASETLSQSTGTNTTFKTPAKTSTKRPITSPFEDNLEKKNRIEDPRKTTQRSISRDRTVGSQDSRVSRYDAGKAQKDRQRSSSHSRSVKN</sequence>
<accession>V4BZT9</accession>
<feature type="region of interest" description="Disordered" evidence="2">
    <location>
        <begin position="155"/>
        <end position="224"/>
    </location>
</feature>
<reference evidence="4 5" key="1">
    <citation type="journal article" date="2013" name="Nature">
        <title>Insights into bilaterian evolution from three spiralian genomes.</title>
        <authorList>
            <person name="Simakov O."/>
            <person name="Marletaz F."/>
            <person name="Cho S.J."/>
            <person name="Edsinger-Gonzales E."/>
            <person name="Havlak P."/>
            <person name="Hellsten U."/>
            <person name="Kuo D.H."/>
            <person name="Larsson T."/>
            <person name="Lv J."/>
            <person name="Arendt D."/>
            <person name="Savage R."/>
            <person name="Osoegawa K."/>
            <person name="de Jong P."/>
            <person name="Grimwood J."/>
            <person name="Chapman J.A."/>
            <person name="Shapiro H."/>
            <person name="Aerts A."/>
            <person name="Otillar R.P."/>
            <person name="Terry A.Y."/>
            <person name="Boore J.L."/>
            <person name="Grigoriev I.V."/>
            <person name="Lindberg D.R."/>
            <person name="Seaver E.C."/>
            <person name="Weisblat D.A."/>
            <person name="Putnam N.H."/>
            <person name="Rokhsar D.S."/>
        </authorList>
    </citation>
    <scope>NUCLEOTIDE SEQUENCE [LARGE SCALE GENOMIC DNA]</scope>
</reference>
<keyword evidence="1" id="KW-0862">Zinc</keyword>
<evidence type="ECO:0000256" key="2">
    <source>
        <dbReference type="SAM" id="MobiDB-lite"/>
    </source>
</evidence>
<feature type="region of interest" description="Disordered" evidence="2">
    <location>
        <begin position="296"/>
        <end position="387"/>
    </location>
</feature>
<dbReference type="GeneID" id="20243937"/>
<dbReference type="AlphaFoldDB" id="V4BZT9"/>
<dbReference type="Proteomes" id="UP000030746">
    <property type="component" value="Unassembled WGS sequence"/>
</dbReference>
<dbReference type="GO" id="GO:0003676">
    <property type="term" value="F:nucleic acid binding"/>
    <property type="evidence" value="ECO:0007669"/>
    <property type="project" value="InterPro"/>
</dbReference>
<dbReference type="KEGG" id="lgi:LOTGIDRAFT_176705"/>
<feature type="region of interest" description="Disordered" evidence="2">
    <location>
        <begin position="245"/>
        <end position="266"/>
    </location>
</feature>
<dbReference type="SUPFAM" id="SSF57756">
    <property type="entry name" value="Retrovirus zinc finger-like domains"/>
    <property type="match status" value="1"/>
</dbReference>
<protein>
    <recommendedName>
        <fullName evidence="3">CCHC-type domain-containing protein</fullName>
    </recommendedName>
</protein>
<proteinExistence type="predicted"/>
<dbReference type="InterPro" id="IPR001878">
    <property type="entry name" value="Znf_CCHC"/>
</dbReference>
<evidence type="ECO:0000256" key="1">
    <source>
        <dbReference type="PROSITE-ProRule" id="PRU00047"/>
    </source>
</evidence>
<dbReference type="OMA" id="ATPEWEN"/>
<organism evidence="4 5">
    <name type="scientific">Lottia gigantea</name>
    <name type="common">Giant owl limpet</name>
    <dbReference type="NCBI Taxonomy" id="225164"/>
    <lineage>
        <taxon>Eukaryota</taxon>
        <taxon>Metazoa</taxon>
        <taxon>Spiralia</taxon>
        <taxon>Lophotrochozoa</taxon>
        <taxon>Mollusca</taxon>
        <taxon>Gastropoda</taxon>
        <taxon>Patellogastropoda</taxon>
        <taxon>Lottioidea</taxon>
        <taxon>Lottiidae</taxon>
        <taxon>Lottia</taxon>
    </lineage>
</organism>
<dbReference type="PROSITE" id="PS50158">
    <property type="entry name" value="ZF_CCHC"/>
    <property type="match status" value="1"/>
</dbReference>
<feature type="compositionally biased region" description="Basic and acidic residues" evidence="2">
    <location>
        <begin position="362"/>
        <end position="377"/>
    </location>
</feature>
<keyword evidence="5" id="KW-1185">Reference proteome</keyword>
<dbReference type="InterPro" id="IPR036875">
    <property type="entry name" value="Znf_CCHC_sf"/>
</dbReference>
<feature type="compositionally biased region" description="Polar residues" evidence="2">
    <location>
        <begin position="296"/>
        <end position="324"/>
    </location>
</feature>
<feature type="compositionally biased region" description="Polar residues" evidence="2">
    <location>
        <begin position="178"/>
        <end position="206"/>
    </location>
</feature>
<keyword evidence="1" id="KW-0863">Zinc-finger</keyword>
<evidence type="ECO:0000259" key="3">
    <source>
        <dbReference type="PROSITE" id="PS50158"/>
    </source>
</evidence>
<dbReference type="EMBL" id="KB201764">
    <property type="protein sequence ID" value="ESO94679.1"/>
    <property type="molecule type" value="Genomic_DNA"/>
</dbReference>
<dbReference type="Gene3D" id="4.10.60.10">
    <property type="entry name" value="Zinc finger, CCHC-type"/>
    <property type="match status" value="1"/>
</dbReference>
<feature type="compositionally biased region" description="Basic and acidic residues" evidence="2">
    <location>
        <begin position="332"/>
        <end position="355"/>
    </location>
</feature>
<dbReference type="CTD" id="20243937"/>
<keyword evidence="1" id="KW-0479">Metal-binding</keyword>
<dbReference type="RefSeq" id="XP_009054633.1">
    <property type="nucleotide sequence ID" value="XM_009056385.1"/>
</dbReference>
<name>V4BZT9_LOTGI</name>
<gene>
    <name evidence="4" type="ORF">LOTGIDRAFT_176705</name>
</gene>
<evidence type="ECO:0000313" key="4">
    <source>
        <dbReference type="EMBL" id="ESO94679.1"/>
    </source>
</evidence>
<evidence type="ECO:0000313" key="5">
    <source>
        <dbReference type="Proteomes" id="UP000030746"/>
    </source>
</evidence>